<evidence type="ECO:0000313" key="1">
    <source>
        <dbReference type="EMBL" id="AGO48336.1"/>
    </source>
</evidence>
<gene>
    <name evidence="1" type="ORF">Phi17:1_gp60</name>
</gene>
<dbReference type="Gene3D" id="6.20.230.10">
    <property type="match status" value="1"/>
</dbReference>
<evidence type="ECO:0000313" key="2">
    <source>
        <dbReference type="Proteomes" id="UP000014710"/>
    </source>
</evidence>
<reference evidence="2" key="2">
    <citation type="submission" date="2013-03" db="EMBL/GenBank/DDBJ databases">
        <title>The Cellulophaga phages: a novel, diverse, and globally ubiquitous model system.</title>
        <authorList>
            <person name="Holmfeldt K."/>
            <person name="Solonenko N."/>
            <person name="Shah M."/>
            <person name="Corrier K."/>
            <person name="Riemann L."/>
            <person name="VerBerkmoes N.C."/>
            <person name="Sullivan M.B."/>
        </authorList>
    </citation>
    <scope>NUCLEOTIDE SEQUENCE [LARGE SCALE GENOMIC DNA]</scope>
</reference>
<organism evidence="1 2">
    <name type="scientific">Cellulophaga phage phi17:1</name>
    <dbReference type="NCBI Taxonomy" id="1327980"/>
    <lineage>
        <taxon>Viruses</taxon>
        <taxon>Duplodnaviria</taxon>
        <taxon>Heunggongvirae</taxon>
        <taxon>Uroviricota</taxon>
        <taxon>Caudoviricetes</taxon>
        <taxon>Helsingorvirus</taxon>
        <taxon>Helsingorvirus Cba171</taxon>
    </lineage>
</organism>
<dbReference type="SUPFAM" id="SSF58046">
    <property type="entry name" value="Fibritin"/>
    <property type="match status" value="1"/>
</dbReference>
<dbReference type="RefSeq" id="YP_008241376.1">
    <property type="nucleotide sequence ID" value="NC_021795.1"/>
</dbReference>
<protein>
    <submittedName>
        <fullName evidence="1">Structural protein</fullName>
    </submittedName>
</protein>
<dbReference type="Proteomes" id="UP000014710">
    <property type="component" value="Segment"/>
</dbReference>
<dbReference type="OrthoDB" id="14217at10239"/>
<keyword evidence="2" id="KW-1185">Reference proteome</keyword>
<dbReference type="KEGG" id="vg:16796925"/>
<reference evidence="1 2" key="1">
    <citation type="journal article" date="2013" name="Proc. Natl. Acad. Sci. U.S.A.">
        <title>Twelve previously unknown phage genera are ubiquitous in global oceans.</title>
        <authorList>
            <person name="Holmfeldt K."/>
            <person name="Solonenko N."/>
            <person name="Shah M."/>
            <person name="Corrier K."/>
            <person name="Riemann L."/>
            <person name="Verberkmoes N.C."/>
            <person name="Sullivan M.B."/>
        </authorList>
    </citation>
    <scope>NUCLEOTIDE SEQUENCE [LARGE SCALE GENOMIC DNA]</scope>
    <source>
        <strain evidence="1">Phi17:1</strain>
    </source>
</reference>
<proteinExistence type="predicted"/>
<sequence>MPQEVVAQFDRKFNNPIETNRAVETIGQRDSIPTLTRWEGMLCYVESEDTTYQLTGVIDNTGWQALVGLSDAPEDGQQYARKDGAWVLAYTQEYSSYDKSYAVTIAGSASPAPTSHTTTATVNVKEYVDRYIVKGTLQLSYATLTGLNFNKFILSIITDLDWEYFPNDTVPGTYFDTSIIGNLNIIAGTSKILSLQGTFMVQDDRASSSNVYVQFNRTMYKF</sequence>
<dbReference type="GeneID" id="16796925"/>
<dbReference type="EMBL" id="KC821617">
    <property type="protein sequence ID" value="AGO48336.1"/>
    <property type="molecule type" value="Genomic_DNA"/>
</dbReference>
<name>R9ZYZ3_9CAUD</name>
<accession>R9ZYZ3</accession>